<dbReference type="GO" id="GO:0006259">
    <property type="term" value="P:DNA metabolic process"/>
    <property type="evidence" value="ECO:0007669"/>
    <property type="project" value="UniProtKB-ARBA"/>
</dbReference>
<dbReference type="Gene3D" id="3.30.420.10">
    <property type="entry name" value="Ribonuclease H-like superfamily/Ribonuclease H"/>
    <property type="match status" value="2"/>
</dbReference>
<dbReference type="Pfam" id="PF00075">
    <property type="entry name" value="RNase_H"/>
    <property type="match status" value="1"/>
</dbReference>
<sequence>MVWSFTPEQLQDPHKMVEYLKGKCCGDSKETQLTALCWALATIYQTLLDSRQHHPEGESGSSGPAAAQAPATAPATGPATGTAAAQTPTTGTIAEPKDQPIPVSVAPIHKKKYTRKSVHLVRDDDEPGPSREQEEEPEPEVITRSLSLSELRDMRKDFSRLPGEHIITWLLRCWDNGASSLELEGREAKQLGSLSREGGIDKAIGKKAQALSLWRRLLSSVRESAPSSYANSLAVIDWKSEEAPTVDEVAGRLRQYEESLSSSLVSAVEKLSQDVRQLKEDISYSPPTQTRISAVRRGSQQLTLLEAEVSLTGNEWQKHPIVTGPEAPCILGIDYLRKGYFKDPKGYRWAFGIAALEVEEIEPLSSLPGLSEDPSVVGLLRVEEQQVPIATTTVHRRQYRTNRDSLVPIHKLICQLEGQGVISRTHSPFNSPIWPVRKSNGEWRLTVDYRGLNEVTPPMSAAVPDMLELQYELESKAAKCPTICHGLIQTALEKGEAPEHLQYIDDIIVWGNSAEEVSEKGKKIIQILLQAGFAIKRSKVKGPAQEIQFLGIRWHDGRRQIPVDIINKIAAMSPPTNKKETQAFLGVVGFWRMHIPNYSLIVSPLYHVTRKKNDFKWGPEQRQAFEQIKQEIVHAVALGPVRAGPDVKNVLYTAAGENGPTWSLWQKAPGETRGRPLGFWSRGYRGSEARYTPTEKEILAAYEGVRAASEVIGTEAQLLLAPRLPVLGWMFKERAPSTHHATDATWSKWVALITQRARIGSPSRPGILEVITDWPEGKDFGMSPEEEVTRAEEAPPYNKLTEDEKPYALFTDGSCRIVGKHRKWKAAVWSPTRRVAEAAEGQGESSQFAEVKAIQLALDSAEREKWPTLYLYTDSWMVANALWGWLQQWQWSNWQRRGKPIWAAPLWQDIAARLEKLVVKVRHVDAHVPKSRATEEHRNNQQVDQAAKIEVAQVDLDWQRKGELFIARWAHDTSGHQGRDATYRWARDRGVDLSMDAISQVIHQCETCAVIKQAKRVKPLWYGGRWLKYKYGEAWQIDYITLPQSRQGKRYVLTMVEVTTGWLETYPVPHATARNTILGLEKQVLWRHGTPERIESDNGTHFRNNLIDTWAKEHGIEWVYHIPYHAPASGKIERDFELQQKEKILI</sequence>
<comment type="caution">
    <text evidence="4">The sequence shown here is derived from an EMBL/GenBank/DDBJ whole genome shotgun (WGS) entry which is preliminary data.</text>
</comment>
<keyword evidence="5" id="KW-1185">Reference proteome</keyword>
<evidence type="ECO:0000259" key="3">
    <source>
        <dbReference type="PROSITE" id="PS50994"/>
    </source>
</evidence>
<dbReference type="InterPro" id="IPR002156">
    <property type="entry name" value="RNaseH_domain"/>
</dbReference>
<feature type="domain" description="Integrase catalytic" evidence="3">
    <location>
        <begin position="1015"/>
        <end position="1146"/>
    </location>
</feature>
<protein>
    <submittedName>
        <fullName evidence="4">Uncharacterized protein</fullName>
    </submittedName>
</protein>
<dbReference type="InterPro" id="IPR043128">
    <property type="entry name" value="Rev_trsase/Diguanyl_cyclase"/>
</dbReference>
<evidence type="ECO:0000256" key="1">
    <source>
        <dbReference type="SAM" id="MobiDB-lite"/>
    </source>
</evidence>
<dbReference type="Gene3D" id="3.10.10.10">
    <property type="entry name" value="HIV Type 1 Reverse Transcriptase, subunit A, domain 1"/>
    <property type="match status" value="1"/>
</dbReference>
<dbReference type="Proteomes" id="UP001623348">
    <property type="component" value="Unassembled WGS sequence"/>
</dbReference>
<dbReference type="AlphaFoldDB" id="A0ABC9XBQ9"/>
<dbReference type="InterPro" id="IPR043502">
    <property type="entry name" value="DNA/RNA_pol_sf"/>
</dbReference>
<dbReference type="PANTHER" id="PTHR33064:SF29">
    <property type="entry name" value="PEPTIDASE A2 DOMAIN-CONTAINING PROTEIN-RELATED"/>
    <property type="match status" value="1"/>
</dbReference>
<organism evidence="4 5">
    <name type="scientific">Grus japonensis</name>
    <name type="common">Japanese crane</name>
    <name type="synonym">Red-crowned crane</name>
    <dbReference type="NCBI Taxonomy" id="30415"/>
    <lineage>
        <taxon>Eukaryota</taxon>
        <taxon>Metazoa</taxon>
        <taxon>Chordata</taxon>
        <taxon>Craniata</taxon>
        <taxon>Vertebrata</taxon>
        <taxon>Euteleostomi</taxon>
        <taxon>Archelosauria</taxon>
        <taxon>Archosauria</taxon>
        <taxon>Dinosauria</taxon>
        <taxon>Saurischia</taxon>
        <taxon>Theropoda</taxon>
        <taxon>Coelurosauria</taxon>
        <taxon>Aves</taxon>
        <taxon>Neognathae</taxon>
        <taxon>Neoaves</taxon>
        <taxon>Gruiformes</taxon>
        <taxon>Gruidae</taxon>
        <taxon>Grus</taxon>
    </lineage>
</organism>
<gene>
    <name evidence="4" type="ORF">GRJ2_001973800</name>
</gene>
<dbReference type="PROSITE" id="PS50879">
    <property type="entry name" value="RNASE_H_1"/>
    <property type="match status" value="1"/>
</dbReference>
<feature type="compositionally biased region" description="Acidic residues" evidence="1">
    <location>
        <begin position="123"/>
        <end position="139"/>
    </location>
</feature>
<dbReference type="FunFam" id="3.30.70.270:FF:000020">
    <property type="entry name" value="Transposon Tf2-6 polyprotein-like Protein"/>
    <property type="match status" value="1"/>
</dbReference>
<feature type="region of interest" description="Disordered" evidence="1">
    <location>
        <begin position="51"/>
        <end position="142"/>
    </location>
</feature>
<dbReference type="InterPro" id="IPR012337">
    <property type="entry name" value="RNaseH-like_sf"/>
</dbReference>
<name>A0ABC9XBQ9_GRUJA</name>
<dbReference type="Pfam" id="PF00665">
    <property type="entry name" value="rve"/>
    <property type="match status" value="1"/>
</dbReference>
<accession>A0ABC9XBQ9</accession>
<dbReference type="SUPFAM" id="SSF56672">
    <property type="entry name" value="DNA/RNA polymerases"/>
    <property type="match status" value="1"/>
</dbReference>
<reference evidence="4 5" key="1">
    <citation type="submission" date="2024-06" db="EMBL/GenBank/DDBJ databases">
        <title>The draft genome of Grus japonensis, version 3.</title>
        <authorList>
            <person name="Nabeshima K."/>
            <person name="Suzuki S."/>
            <person name="Onuma M."/>
        </authorList>
    </citation>
    <scope>NUCLEOTIDE SEQUENCE [LARGE SCALE GENOMIC DNA]</scope>
    <source>
        <strain evidence="4 5">451A</strain>
    </source>
</reference>
<feature type="compositionally biased region" description="Basic residues" evidence="1">
    <location>
        <begin position="108"/>
        <end position="119"/>
    </location>
</feature>
<dbReference type="SUPFAM" id="SSF53098">
    <property type="entry name" value="Ribonuclease H-like"/>
    <property type="match status" value="2"/>
</dbReference>
<dbReference type="Gene3D" id="3.30.70.270">
    <property type="match status" value="2"/>
</dbReference>
<dbReference type="InterPro" id="IPR036397">
    <property type="entry name" value="RNaseH_sf"/>
</dbReference>
<evidence type="ECO:0000313" key="4">
    <source>
        <dbReference type="EMBL" id="GAB0195085.1"/>
    </source>
</evidence>
<feature type="domain" description="RNase H type-1" evidence="2">
    <location>
        <begin position="803"/>
        <end position="952"/>
    </location>
</feature>
<dbReference type="InterPro" id="IPR041577">
    <property type="entry name" value="RT_RNaseH_2"/>
</dbReference>
<proteinExistence type="predicted"/>
<dbReference type="EMBL" id="BAAFJT010000012">
    <property type="protein sequence ID" value="GAB0195085.1"/>
    <property type="molecule type" value="Genomic_DNA"/>
</dbReference>
<evidence type="ECO:0000259" key="2">
    <source>
        <dbReference type="PROSITE" id="PS50879"/>
    </source>
</evidence>
<dbReference type="InterPro" id="IPR001584">
    <property type="entry name" value="Integrase_cat-core"/>
</dbReference>
<evidence type="ECO:0000313" key="5">
    <source>
        <dbReference type="Proteomes" id="UP001623348"/>
    </source>
</evidence>
<dbReference type="PROSITE" id="PS50994">
    <property type="entry name" value="INTEGRASE"/>
    <property type="match status" value="1"/>
</dbReference>
<feature type="compositionally biased region" description="Low complexity" evidence="1">
    <location>
        <begin position="63"/>
        <end position="92"/>
    </location>
</feature>
<dbReference type="Pfam" id="PF17919">
    <property type="entry name" value="RT_RNaseH_2"/>
    <property type="match status" value="1"/>
</dbReference>
<dbReference type="InterPro" id="IPR051320">
    <property type="entry name" value="Viral_Replic_Matur_Polypro"/>
</dbReference>
<dbReference type="PANTHER" id="PTHR33064">
    <property type="entry name" value="POL PROTEIN"/>
    <property type="match status" value="1"/>
</dbReference>